<dbReference type="EMBL" id="AYCK01008674">
    <property type="status" value="NOT_ANNOTATED_CDS"/>
    <property type="molecule type" value="Genomic_DNA"/>
</dbReference>
<feature type="region of interest" description="Disordered" evidence="1">
    <location>
        <begin position="1"/>
        <end position="53"/>
    </location>
</feature>
<dbReference type="AlphaFoldDB" id="A0A087XHZ4"/>
<reference evidence="2" key="2">
    <citation type="submission" date="2025-08" db="UniProtKB">
        <authorList>
            <consortium name="Ensembl"/>
        </authorList>
    </citation>
    <scope>IDENTIFICATION</scope>
</reference>
<feature type="compositionally biased region" description="Polar residues" evidence="1">
    <location>
        <begin position="1"/>
        <end position="20"/>
    </location>
</feature>
<sequence length="53" mass="5938">MDSQCQKLSVKSGSTWSPGTRQRARSQSQMSSEIRRGEVKPRASLNTNLSQQQ</sequence>
<evidence type="ECO:0000256" key="1">
    <source>
        <dbReference type="SAM" id="MobiDB-lite"/>
    </source>
</evidence>
<reference evidence="3" key="1">
    <citation type="submission" date="2013-10" db="EMBL/GenBank/DDBJ databases">
        <authorList>
            <person name="Schartl M."/>
            <person name="Warren W."/>
        </authorList>
    </citation>
    <scope>NUCLEOTIDE SEQUENCE [LARGE SCALE GENOMIC DNA]</scope>
    <source>
        <strain evidence="3">female</strain>
    </source>
</reference>
<evidence type="ECO:0000313" key="2">
    <source>
        <dbReference type="Ensembl" id="ENSPFOP00000005397.1"/>
    </source>
</evidence>
<protein>
    <submittedName>
        <fullName evidence="2">Uncharacterized protein</fullName>
    </submittedName>
</protein>
<reference evidence="2" key="3">
    <citation type="submission" date="2025-09" db="UniProtKB">
        <authorList>
            <consortium name="Ensembl"/>
        </authorList>
    </citation>
    <scope>IDENTIFICATION</scope>
</reference>
<keyword evidence="3" id="KW-1185">Reference proteome</keyword>
<proteinExistence type="predicted"/>
<name>A0A087XHZ4_POEFO</name>
<feature type="compositionally biased region" description="Polar residues" evidence="1">
    <location>
        <begin position="44"/>
        <end position="53"/>
    </location>
</feature>
<organism evidence="2 3">
    <name type="scientific">Poecilia formosa</name>
    <name type="common">Amazon molly</name>
    <name type="synonym">Limia formosa</name>
    <dbReference type="NCBI Taxonomy" id="48698"/>
    <lineage>
        <taxon>Eukaryota</taxon>
        <taxon>Metazoa</taxon>
        <taxon>Chordata</taxon>
        <taxon>Craniata</taxon>
        <taxon>Vertebrata</taxon>
        <taxon>Euteleostomi</taxon>
        <taxon>Actinopterygii</taxon>
        <taxon>Neopterygii</taxon>
        <taxon>Teleostei</taxon>
        <taxon>Neoteleostei</taxon>
        <taxon>Acanthomorphata</taxon>
        <taxon>Ovalentaria</taxon>
        <taxon>Atherinomorphae</taxon>
        <taxon>Cyprinodontiformes</taxon>
        <taxon>Poeciliidae</taxon>
        <taxon>Poeciliinae</taxon>
        <taxon>Poecilia</taxon>
    </lineage>
</organism>
<accession>A0A087XHZ4</accession>
<dbReference type="Ensembl" id="ENSPFOT00000005406.1">
    <property type="protein sequence ID" value="ENSPFOP00000005397.1"/>
    <property type="gene ID" value="ENSPFOG00000005519.1"/>
</dbReference>
<dbReference type="Proteomes" id="UP000028760">
    <property type="component" value="Unassembled WGS sequence"/>
</dbReference>
<evidence type="ECO:0000313" key="3">
    <source>
        <dbReference type="Proteomes" id="UP000028760"/>
    </source>
</evidence>